<protein>
    <submittedName>
        <fullName evidence="1">Uncharacterized protein</fullName>
    </submittedName>
</protein>
<proteinExistence type="predicted"/>
<evidence type="ECO:0000313" key="2">
    <source>
        <dbReference type="Proteomes" id="UP000192408"/>
    </source>
</evidence>
<dbReference type="EMBL" id="FWWV01000040">
    <property type="protein sequence ID" value="SMB87934.1"/>
    <property type="molecule type" value="Genomic_DNA"/>
</dbReference>
<sequence length="108" mass="12600">MNNDFILFDLNAYLKANQSDWWQNYYLTMSNTLFHFLLDNNLLIDISPFDEKGNLDKTIVIKKSNLKPEGVELFKKTIPNWAKSHEKGTPIEKITILEKGLVKIKKTL</sequence>
<organism evidence="1 2">
    <name type="scientific">Pasteurella testudinis DSM 23072</name>
    <dbReference type="NCBI Taxonomy" id="1122938"/>
    <lineage>
        <taxon>Bacteria</taxon>
        <taxon>Pseudomonadati</taxon>
        <taxon>Pseudomonadota</taxon>
        <taxon>Gammaproteobacteria</taxon>
        <taxon>Pasteurellales</taxon>
        <taxon>Pasteurellaceae</taxon>
        <taxon>Pasteurella</taxon>
    </lineage>
</organism>
<dbReference type="STRING" id="1122938.SAMN05660772_02774"/>
<dbReference type="AlphaFoldDB" id="A0A1W1V4N2"/>
<gene>
    <name evidence="1" type="ORF">SAMN05660772_02774</name>
</gene>
<dbReference type="RefSeq" id="WP_084257665.1">
    <property type="nucleotide sequence ID" value="NZ_FWWV01000040.1"/>
</dbReference>
<accession>A0A1W1V4N2</accession>
<reference evidence="2" key="1">
    <citation type="submission" date="2017-04" db="EMBL/GenBank/DDBJ databases">
        <authorList>
            <person name="Varghese N."/>
            <person name="Submissions S."/>
        </authorList>
    </citation>
    <scope>NUCLEOTIDE SEQUENCE [LARGE SCALE GENOMIC DNA]</scope>
    <source>
        <strain evidence="2">DSM 23072</strain>
    </source>
</reference>
<dbReference type="Proteomes" id="UP000192408">
    <property type="component" value="Unassembled WGS sequence"/>
</dbReference>
<name>A0A1W1V4N2_9PAST</name>
<evidence type="ECO:0000313" key="1">
    <source>
        <dbReference type="EMBL" id="SMB87934.1"/>
    </source>
</evidence>
<keyword evidence="2" id="KW-1185">Reference proteome</keyword>